<feature type="transmembrane region" description="Helical" evidence="8">
    <location>
        <begin position="153"/>
        <end position="172"/>
    </location>
</feature>
<feature type="transmembrane region" description="Helical" evidence="8">
    <location>
        <begin position="6"/>
        <end position="27"/>
    </location>
</feature>
<keyword evidence="6 8" id="KW-0472">Membrane</keyword>
<keyword evidence="4 8" id="KW-0812">Transmembrane</keyword>
<keyword evidence="10" id="KW-1185">Reference proteome</keyword>
<dbReference type="PROSITE" id="PS50283">
    <property type="entry name" value="NA_SOLUT_SYMP_3"/>
    <property type="match status" value="1"/>
</dbReference>
<feature type="transmembrane region" description="Helical" evidence="8">
    <location>
        <begin position="235"/>
        <end position="254"/>
    </location>
</feature>
<keyword evidence="5 8" id="KW-1133">Transmembrane helix</keyword>
<feature type="transmembrane region" description="Helical" evidence="8">
    <location>
        <begin position="266"/>
        <end position="290"/>
    </location>
</feature>
<dbReference type="AlphaFoldDB" id="A0AA37QAP5"/>
<proteinExistence type="inferred from homology"/>
<comment type="similarity">
    <text evidence="2 7">Belongs to the sodium:solute symporter (SSF) (TC 2.A.21) family.</text>
</comment>
<dbReference type="Gene3D" id="1.20.1730.10">
    <property type="entry name" value="Sodium/glucose cotransporter"/>
    <property type="match status" value="1"/>
</dbReference>
<evidence type="ECO:0000256" key="7">
    <source>
        <dbReference type="RuleBase" id="RU362091"/>
    </source>
</evidence>
<comment type="caution">
    <text evidence="9">The sequence shown here is derived from an EMBL/GenBank/DDBJ whole genome shotgun (WGS) entry which is preliminary data.</text>
</comment>
<evidence type="ECO:0000256" key="5">
    <source>
        <dbReference type="ARBA" id="ARBA00022989"/>
    </source>
</evidence>
<name>A0AA37QAP5_9BACT</name>
<dbReference type="CDD" id="cd11474">
    <property type="entry name" value="SLC5sbd_CHT"/>
    <property type="match status" value="1"/>
</dbReference>
<feature type="transmembrane region" description="Helical" evidence="8">
    <location>
        <begin position="78"/>
        <end position="96"/>
    </location>
</feature>
<dbReference type="Proteomes" id="UP001161325">
    <property type="component" value="Unassembled WGS sequence"/>
</dbReference>
<dbReference type="EMBL" id="BRXS01000005">
    <property type="protein sequence ID" value="GLC26837.1"/>
    <property type="molecule type" value="Genomic_DNA"/>
</dbReference>
<evidence type="ECO:0000313" key="9">
    <source>
        <dbReference type="EMBL" id="GLC26837.1"/>
    </source>
</evidence>
<feature type="transmembrane region" description="Helical" evidence="8">
    <location>
        <begin position="415"/>
        <end position="439"/>
    </location>
</feature>
<dbReference type="PANTHER" id="PTHR48086:SF7">
    <property type="entry name" value="SODIUM-SOLUTE SYMPORTER-RELATED"/>
    <property type="match status" value="1"/>
</dbReference>
<reference evidence="9" key="1">
    <citation type="submission" date="2022-08" db="EMBL/GenBank/DDBJ databases">
        <title>Draft genome sequencing of Roseisolibacter agri AW1220.</title>
        <authorList>
            <person name="Tobiishi Y."/>
            <person name="Tonouchi A."/>
        </authorList>
    </citation>
    <scope>NUCLEOTIDE SEQUENCE</scope>
    <source>
        <strain evidence="9">AW1220</strain>
    </source>
</reference>
<dbReference type="InterPro" id="IPR038377">
    <property type="entry name" value="Na/Glc_symporter_sf"/>
</dbReference>
<dbReference type="InterPro" id="IPR001734">
    <property type="entry name" value="Na/solute_symporter"/>
</dbReference>
<protein>
    <submittedName>
        <fullName evidence="9">Sodium:solute symporter</fullName>
    </submittedName>
</protein>
<dbReference type="InterPro" id="IPR050277">
    <property type="entry name" value="Sodium:Solute_Symporter"/>
</dbReference>
<evidence type="ECO:0000256" key="8">
    <source>
        <dbReference type="SAM" id="Phobius"/>
    </source>
</evidence>
<evidence type="ECO:0000256" key="1">
    <source>
        <dbReference type="ARBA" id="ARBA00004141"/>
    </source>
</evidence>
<feature type="transmembrane region" description="Helical" evidence="8">
    <location>
        <begin position="310"/>
        <end position="338"/>
    </location>
</feature>
<keyword evidence="3" id="KW-0813">Transport</keyword>
<dbReference type="RefSeq" id="WP_284351289.1">
    <property type="nucleotide sequence ID" value="NZ_BRXS01000005.1"/>
</dbReference>
<feature type="transmembrane region" description="Helical" evidence="8">
    <location>
        <begin position="179"/>
        <end position="200"/>
    </location>
</feature>
<sequence>MSGTLAALLAYMVLQLGIGVWVSRRIADESDYLIAGRQLGYPLAIFSTFATWFGAETMIGSAGTTYREGLSIASAEPFGYGLCLILMGLVFAVPLWRRRLTTLADLFRERYSVGVERLAAVILIPSSILWAAAQVRAFGTVLSTAAPTLNVESAIAVAAGFTILYTAFGGLLADATTDLIQGILLIIGLSVVGIAVVTALGGLEAVPAALEAARQARALAAPAVAPPWLEVAEAWAIPVCGSVIATELVGRVIATRTPAVARNSSLAAGALYVSVGMIPVFIGLVGATLLPGLADAEALLPTIAQRLLPTVGFAVFAGGIISAILSTVDSTLLVSSGLMSHNLVVPLLGITDEARKVRVARLGVLAFGAAAYLLALRAEGVFALVEQASAFGSAGALVTVCFALFTSLGGPRTAAATLIAGTVSYLVANAAGASAPFLLSLASALGTYVGGVALGRIVGGAAEDGTAENGEAENVTA</sequence>
<dbReference type="GO" id="GO:0022857">
    <property type="term" value="F:transmembrane transporter activity"/>
    <property type="evidence" value="ECO:0007669"/>
    <property type="project" value="InterPro"/>
</dbReference>
<evidence type="ECO:0000313" key="10">
    <source>
        <dbReference type="Proteomes" id="UP001161325"/>
    </source>
</evidence>
<feature type="transmembrane region" description="Helical" evidence="8">
    <location>
        <begin position="39"/>
        <end position="58"/>
    </location>
</feature>
<feature type="transmembrane region" description="Helical" evidence="8">
    <location>
        <begin position="117"/>
        <end position="133"/>
    </location>
</feature>
<accession>A0AA37QAP5</accession>
<dbReference type="GO" id="GO:0005886">
    <property type="term" value="C:plasma membrane"/>
    <property type="evidence" value="ECO:0007669"/>
    <property type="project" value="TreeGrafter"/>
</dbReference>
<dbReference type="PANTHER" id="PTHR48086">
    <property type="entry name" value="SODIUM/PROLINE SYMPORTER-RELATED"/>
    <property type="match status" value="1"/>
</dbReference>
<evidence type="ECO:0000256" key="4">
    <source>
        <dbReference type="ARBA" id="ARBA00022692"/>
    </source>
</evidence>
<evidence type="ECO:0000256" key="3">
    <source>
        <dbReference type="ARBA" id="ARBA00022448"/>
    </source>
</evidence>
<feature type="transmembrane region" description="Helical" evidence="8">
    <location>
        <begin position="359"/>
        <end position="376"/>
    </location>
</feature>
<comment type="subcellular location">
    <subcellularLocation>
        <location evidence="1">Membrane</location>
        <topology evidence="1">Multi-pass membrane protein</topology>
    </subcellularLocation>
</comment>
<dbReference type="Pfam" id="PF00474">
    <property type="entry name" value="SSF"/>
    <property type="match status" value="1"/>
</dbReference>
<organism evidence="9 10">
    <name type="scientific">Roseisolibacter agri</name>
    <dbReference type="NCBI Taxonomy" id="2014610"/>
    <lineage>
        <taxon>Bacteria</taxon>
        <taxon>Pseudomonadati</taxon>
        <taxon>Gemmatimonadota</taxon>
        <taxon>Gemmatimonadia</taxon>
        <taxon>Gemmatimonadales</taxon>
        <taxon>Gemmatimonadaceae</taxon>
        <taxon>Roseisolibacter</taxon>
    </lineage>
</organism>
<evidence type="ECO:0000256" key="2">
    <source>
        <dbReference type="ARBA" id="ARBA00006434"/>
    </source>
</evidence>
<evidence type="ECO:0000256" key="6">
    <source>
        <dbReference type="ARBA" id="ARBA00023136"/>
    </source>
</evidence>
<gene>
    <name evidence="9" type="primary">cht1</name>
    <name evidence="9" type="ORF">rosag_33500</name>
</gene>
<feature type="transmembrane region" description="Helical" evidence="8">
    <location>
        <begin position="388"/>
        <end position="408"/>
    </location>
</feature>